<dbReference type="AlphaFoldDB" id="A0A066X6B5"/>
<feature type="transmembrane region" description="Helical" evidence="2">
    <location>
        <begin position="46"/>
        <end position="66"/>
    </location>
</feature>
<keyword evidence="4" id="KW-1185">Reference proteome</keyword>
<dbReference type="EMBL" id="JMSE01001425">
    <property type="protein sequence ID" value="KDN61286.1"/>
    <property type="molecule type" value="Genomic_DNA"/>
</dbReference>
<evidence type="ECO:0000256" key="1">
    <source>
        <dbReference type="SAM" id="MobiDB-lite"/>
    </source>
</evidence>
<keyword evidence="2" id="KW-1133">Transmembrane helix</keyword>
<organism evidence="3 4">
    <name type="scientific">Colletotrichum sublineola</name>
    <name type="common">Sorghum anthracnose fungus</name>
    <dbReference type="NCBI Taxonomy" id="1173701"/>
    <lineage>
        <taxon>Eukaryota</taxon>
        <taxon>Fungi</taxon>
        <taxon>Dikarya</taxon>
        <taxon>Ascomycota</taxon>
        <taxon>Pezizomycotina</taxon>
        <taxon>Sordariomycetes</taxon>
        <taxon>Hypocreomycetidae</taxon>
        <taxon>Glomerellales</taxon>
        <taxon>Glomerellaceae</taxon>
        <taxon>Colletotrichum</taxon>
        <taxon>Colletotrichum graminicola species complex</taxon>
    </lineage>
</organism>
<evidence type="ECO:0000256" key="2">
    <source>
        <dbReference type="SAM" id="Phobius"/>
    </source>
</evidence>
<gene>
    <name evidence="3" type="ORF">CSUB01_04316</name>
</gene>
<name>A0A066X6B5_COLSU</name>
<proteinExistence type="predicted"/>
<keyword evidence="2" id="KW-0472">Membrane</keyword>
<dbReference type="Proteomes" id="UP000027238">
    <property type="component" value="Unassembled WGS sequence"/>
</dbReference>
<feature type="compositionally biased region" description="Basic and acidic residues" evidence="1">
    <location>
        <begin position="155"/>
        <end position="172"/>
    </location>
</feature>
<feature type="region of interest" description="Disordered" evidence="1">
    <location>
        <begin position="124"/>
        <end position="172"/>
    </location>
</feature>
<evidence type="ECO:0000313" key="3">
    <source>
        <dbReference type="EMBL" id="KDN61286.1"/>
    </source>
</evidence>
<accession>A0A066X6B5</accession>
<dbReference type="OrthoDB" id="5125452at2759"/>
<protein>
    <submittedName>
        <fullName evidence="3">Uncharacterized protein</fullName>
    </submittedName>
</protein>
<keyword evidence="2" id="KW-0812">Transmembrane</keyword>
<dbReference type="eggNOG" id="ENOG502R6DE">
    <property type="taxonomic scope" value="Eukaryota"/>
</dbReference>
<evidence type="ECO:0000313" key="4">
    <source>
        <dbReference type="Proteomes" id="UP000027238"/>
    </source>
</evidence>
<feature type="transmembrane region" description="Helical" evidence="2">
    <location>
        <begin position="86"/>
        <end position="106"/>
    </location>
</feature>
<comment type="caution">
    <text evidence="3">The sequence shown here is derived from an EMBL/GenBank/DDBJ whole genome shotgun (WGS) entry which is preliminary data.</text>
</comment>
<sequence length="172" mass="19321">MASSSSSTTTDLLAPVARVIHRIVARECDSSDDSSRCEKPINSPKIIGITCGITAYVHHASATLLLLPQFPQNNYISAQSERPCMLTRIVSSAVLIIGSLCLLTFLHLRRQRFERKEDAIDLEIDGDVDDHPTMGKPPRAWQPHAQRGQANPFEEAERQPHQRENPFEPERR</sequence>
<reference evidence="4" key="1">
    <citation type="journal article" date="2014" name="Genome Announc.">
        <title>Draft genome sequence of Colletotrichum sublineola, a destructive pathogen of cultivated sorghum.</title>
        <authorList>
            <person name="Baroncelli R."/>
            <person name="Sanz-Martin J.M."/>
            <person name="Rech G.E."/>
            <person name="Sukno S.A."/>
            <person name="Thon M.R."/>
        </authorList>
    </citation>
    <scope>NUCLEOTIDE SEQUENCE [LARGE SCALE GENOMIC DNA]</scope>
    <source>
        <strain evidence="4">TX430BB</strain>
    </source>
</reference>
<dbReference type="HOGENOM" id="CLU_1767909_0_0_1"/>